<comment type="caution">
    <text evidence="2">The sequence shown here is derived from an EMBL/GenBank/DDBJ whole genome shotgun (WGS) entry which is preliminary data.</text>
</comment>
<protein>
    <submittedName>
        <fullName evidence="2">Uncharacterized protein</fullName>
    </submittedName>
</protein>
<feature type="transmembrane region" description="Helical" evidence="1">
    <location>
        <begin position="18"/>
        <end position="36"/>
    </location>
</feature>
<keyword evidence="3" id="KW-1185">Reference proteome</keyword>
<dbReference type="OrthoDB" id="7814276at2"/>
<keyword evidence="1" id="KW-0472">Membrane</keyword>
<sequence length="305" mass="33522">MTFWTLHAPYRLFRLRRVIAVSTLIVALGLAVPYLFGAPTLPALPVLVICALAFAGLSVWLPASWMEVLPLALIIAVLLALSGPLVWIFETVFGGRWGIGLGIVLVIATIALLICWMGLLLLVCRLDELDADPNVENRAVIDLPPEQVFDMFALKPDHTSGNWTSGPVNEDGQFELRFIVPDADIDLGQDAVVNPNIVQIVSQERPHSQLSKLGELNAEAPLIAACEMRFEPKGRGTLYTNREQHERFSQLARLGFWITDAHADHIRAGLDHHFKRESPAIKLVPQTTLLMALLGGVPEETPPSA</sequence>
<gene>
    <name evidence="2" type="ORF">KIN_29400</name>
</gene>
<dbReference type="EMBL" id="BLJE01000003">
    <property type="protein sequence ID" value="GFE65866.1"/>
    <property type="molecule type" value="Genomic_DNA"/>
</dbReference>
<name>A0A6N6JHX1_9RHOB</name>
<dbReference type="SUPFAM" id="SSF55961">
    <property type="entry name" value="Bet v1-like"/>
    <property type="match status" value="1"/>
</dbReference>
<accession>A0A6N6JHX1</accession>
<proteinExistence type="predicted"/>
<keyword evidence="1" id="KW-0812">Transmembrane</keyword>
<keyword evidence="1" id="KW-1133">Transmembrane helix</keyword>
<feature type="transmembrane region" description="Helical" evidence="1">
    <location>
        <begin position="68"/>
        <end position="89"/>
    </location>
</feature>
<evidence type="ECO:0000313" key="2">
    <source>
        <dbReference type="EMBL" id="GFE65866.1"/>
    </source>
</evidence>
<reference evidence="2 3" key="1">
    <citation type="submission" date="2019-12" db="EMBL/GenBank/DDBJ databases">
        <title>Litoreibacter badius sp. nov., a novel bacteriochlorophyll a-containing bacterium in the genus Litoreibacter.</title>
        <authorList>
            <person name="Kanamuro M."/>
            <person name="Takabe Y."/>
            <person name="Mori K."/>
            <person name="Takaichi S."/>
            <person name="Hanada S."/>
        </authorList>
    </citation>
    <scope>NUCLEOTIDE SEQUENCE [LARGE SCALE GENOMIC DNA]</scope>
    <source>
        <strain evidence="2 3">K6</strain>
    </source>
</reference>
<organism evidence="2 3">
    <name type="scientific">Litoreibacter roseus</name>
    <dbReference type="NCBI Taxonomy" id="2601869"/>
    <lineage>
        <taxon>Bacteria</taxon>
        <taxon>Pseudomonadati</taxon>
        <taxon>Pseudomonadota</taxon>
        <taxon>Alphaproteobacteria</taxon>
        <taxon>Rhodobacterales</taxon>
        <taxon>Roseobacteraceae</taxon>
        <taxon>Litoreibacter</taxon>
    </lineage>
</organism>
<evidence type="ECO:0000256" key="1">
    <source>
        <dbReference type="SAM" id="Phobius"/>
    </source>
</evidence>
<dbReference type="RefSeq" id="WP_159808375.1">
    <property type="nucleotide sequence ID" value="NZ_BLJE01000003.1"/>
</dbReference>
<feature type="transmembrane region" description="Helical" evidence="1">
    <location>
        <begin position="42"/>
        <end position="61"/>
    </location>
</feature>
<evidence type="ECO:0000313" key="3">
    <source>
        <dbReference type="Proteomes" id="UP000436822"/>
    </source>
</evidence>
<dbReference type="Proteomes" id="UP000436822">
    <property type="component" value="Unassembled WGS sequence"/>
</dbReference>
<feature type="transmembrane region" description="Helical" evidence="1">
    <location>
        <begin position="101"/>
        <end position="123"/>
    </location>
</feature>
<dbReference type="AlphaFoldDB" id="A0A6N6JHX1"/>